<sequence>MEADRDANPTNLYLAIEEKDWDGVKYQAENFENEAKTWIRRECLKTKKLRWRLLPLHAALLHGAPADTVTALINCYSDVVKAKDDLGMLPIHIAIKKHAEPSVINVLLSSFPDCLGVKCETNGMTPFQMAKSSSSIHRKYYLRALKKGSATHSAITKDPLSDLLCGIDYKSFIGRGRDRMEYLYPYFFRRFAQNGRSGCDDEEVWMQQGRVLRNFHDLEITVFSRSVETLLDRKKGSLVLDDELIASMSADVEQRVVSNRKRGKEGPVSDCLACSMTSVMLGMRLRVKSDTDNAEKLLDTLPLLTDAGTEVELAFDRGYGKLGRVESTAARNLHVLTVAGTLGSRHPFITGEEWRAVLGKWQKKTNITGDQIAQWTQLCEPWIVESDEMLGTEVRIARTSQSRLKTIFAVGLREVFDRKEPIKDLKFFSTKNFRPHTYVGIPMKQRLESTVLFSPAKKDSLRAVVEAHLLLTCEPLTVGQKCADWFLMKSMVISGTMASRIVAEVLEDTSPPE</sequence>
<dbReference type="PANTHER" id="PTHR24153">
    <property type="entry name" value="ESPIN"/>
    <property type="match status" value="1"/>
</dbReference>
<evidence type="ECO:0000313" key="3">
    <source>
        <dbReference type="EMBL" id="KAG7343067.1"/>
    </source>
</evidence>
<dbReference type="GO" id="GO:0005737">
    <property type="term" value="C:cytoplasm"/>
    <property type="evidence" value="ECO:0007669"/>
    <property type="project" value="TreeGrafter"/>
</dbReference>
<organism evidence="3 4">
    <name type="scientific">Nitzschia inconspicua</name>
    <dbReference type="NCBI Taxonomy" id="303405"/>
    <lineage>
        <taxon>Eukaryota</taxon>
        <taxon>Sar</taxon>
        <taxon>Stramenopiles</taxon>
        <taxon>Ochrophyta</taxon>
        <taxon>Bacillariophyta</taxon>
        <taxon>Bacillariophyceae</taxon>
        <taxon>Bacillariophycidae</taxon>
        <taxon>Bacillariales</taxon>
        <taxon>Bacillariaceae</taxon>
        <taxon>Nitzschia</taxon>
    </lineage>
</organism>
<proteinExistence type="predicted"/>
<evidence type="ECO:0000256" key="2">
    <source>
        <dbReference type="ARBA" id="ARBA00023043"/>
    </source>
</evidence>
<gene>
    <name evidence="3" type="ORF">IV203_021012</name>
</gene>
<reference evidence="3" key="2">
    <citation type="submission" date="2021-04" db="EMBL/GenBank/DDBJ databases">
        <authorList>
            <person name="Podell S."/>
        </authorList>
    </citation>
    <scope>NUCLEOTIDE SEQUENCE</scope>
    <source>
        <strain evidence="3">Hildebrandi</strain>
    </source>
</reference>
<dbReference type="InterPro" id="IPR052420">
    <property type="entry name" value="Espin/Espin-like"/>
</dbReference>
<dbReference type="GO" id="GO:0051015">
    <property type="term" value="F:actin filament binding"/>
    <property type="evidence" value="ECO:0007669"/>
    <property type="project" value="TreeGrafter"/>
</dbReference>
<dbReference type="Proteomes" id="UP000693970">
    <property type="component" value="Unassembled WGS sequence"/>
</dbReference>
<dbReference type="PANTHER" id="PTHR24153:SF8">
    <property type="entry name" value="FORKED, ISOFORM F"/>
    <property type="match status" value="1"/>
</dbReference>
<evidence type="ECO:0000313" key="4">
    <source>
        <dbReference type="Proteomes" id="UP000693970"/>
    </source>
</evidence>
<evidence type="ECO:0008006" key="5">
    <source>
        <dbReference type="Google" id="ProtNLM"/>
    </source>
</evidence>
<dbReference type="GO" id="GO:0051017">
    <property type="term" value="P:actin filament bundle assembly"/>
    <property type="evidence" value="ECO:0007669"/>
    <property type="project" value="TreeGrafter"/>
</dbReference>
<dbReference type="EMBL" id="JAGRRH010000024">
    <property type="protein sequence ID" value="KAG7343067.1"/>
    <property type="molecule type" value="Genomic_DNA"/>
</dbReference>
<keyword evidence="2" id="KW-0040">ANK repeat</keyword>
<dbReference type="OrthoDB" id="48349at2759"/>
<keyword evidence="4" id="KW-1185">Reference proteome</keyword>
<name>A0A9K3KG48_9STRA</name>
<reference evidence="3" key="1">
    <citation type="journal article" date="2021" name="Sci. Rep.">
        <title>Diploid genomic architecture of Nitzschia inconspicua, an elite biomass production diatom.</title>
        <authorList>
            <person name="Oliver A."/>
            <person name="Podell S."/>
            <person name="Pinowska A."/>
            <person name="Traller J.C."/>
            <person name="Smith S.R."/>
            <person name="McClure R."/>
            <person name="Beliaev A."/>
            <person name="Bohutskyi P."/>
            <person name="Hill E.A."/>
            <person name="Rabines A."/>
            <person name="Zheng H."/>
            <person name="Allen L.Z."/>
            <person name="Kuo A."/>
            <person name="Grigoriev I.V."/>
            <person name="Allen A.E."/>
            <person name="Hazlebeck D."/>
            <person name="Allen E.E."/>
        </authorList>
    </citation>
    <scope>NUCLEOTIDE SEQUENCE</scope>
    <source>
        <strain evidence="3">Hildebrandi</strain>
    </source>
</reference>
<dbReference type="AlphaFoldDB" id="A0A9K3KG48"/>
<evidence type="ECO:0000256" key="1">
    <source>
        <dbReference type="ARBA" id="ARBA00022737"/>
    </source>
</evidence>
<accession>A0A9K3KG48</accession>
<keyword evidence="1" id="KW-0677">Repeat</keyword>
<protein>
    <recommendedName>
        <fullName evidence="5">Ankyrin repeat protein</fullName>
    </recommendedName>
</protein>
<comment type="caution">
    <text evidence="3">The sequence shown here is derived from an EMBL/GenBank/DDBJ whole genome shotgun (WGS) entry which is preliminary data.</text>
</comment>